<dbReference type="InterPro" id="IPR017939">
    <property type="entry name" value="G-Glutamylcylcotransferase"/>
</dbReference>
<accession>A0A0C2VWI5</accession>
<dbReference type="STRING" id="135826.KP77_19820"/>
<dbReference type="PANTHER" id="PTHR12935">
    <property type="entry name" value="GAMMA-GLUTAMYLCYCLOTRANSFERASE"/>
    <property type="match status" value="1"/>
</dbReference>
<dbReference type="Gene3D" id="3.10.490.10">
    <property type="entry name" value="Gamma-glutamyl cyclotransferase-like"/>
    <property type="match status" value="2"/>
</dbReference>
<keyword evidence="4" id="KW-1185">Reference proteome</keyword>
<dbReference type="Pfam" id="PF06094">
    <property type="entry name" value="GGACT"/>
    <property type="match status" value="1"/>
</dbReference>
<evidence type="ECO:0000313" key="3">
    <source>
        <dbReference type="EMBL" id="KIL48771.1"/>
    </source>
</evidence>
<reference evidence="3 4" key="1">
    <citation type="submission" date="2015-01" db="EMBL/GenBank/DDBJ databases">
        <title>Genome sequence of Jeotgalibacillus alimentarius.</title>
        <authorList>
            <person name="Goh K.M."/>
            <person name="Chan K.-G."/>
            <person name="Yaakop A.S."/>
            <person name="Ee R."/>
            <person name="Gan H.M."/>
            <person name="Chan C.S."/>
        </authorList>
    </citation>
    <scope>NUCLEOTIDE SEQUENCE [LARGE SCALE GENOMIC DNA]</scope>
    <source>
        <strain evidence="3 4">YKJ-13</strain>
    </source>
</reference>
<name>A0A0C2VWI5_9BACL</name>
<feature type="domain" description="Gamma-glutamylcyclotransferase AIG2-like" evidence="2">
    <location>
        <begin position="5"/>
        <end position="115"/>
    </location>
</feature>
<dbReference type="GO" id="GO:0003839">
    <property type="term" value="F:gamma-glutamylcyclotransferase activity"/>
    <property type="evidence" value="ECO:0007669"/>
    <property type="project" value="InterPro"/>
</dbReference>
<dbReference type="InterPro" id="IPR013024">
    <property type="entry name" value="GGCT-like"/>
</dbReference>
<dbReference type="InterPro" id="IPR009288">
    <property type="entry name" value="AIG2-like_dom"/>
</dbReference>
<dbReference type="PANTHER" id="PTHR12935:SF0">
    <property type="entry name" value="GAMMA-GLUTAMYLCYCLOTRANSFERASE"/>
    <property type="match status" value="1"/>
</dbReference>
<keyword evidence="1" id="KW-0456">Lyase</keyword>
<dbReference type="Pfam" id="PF13772">
    <property type="entry name" value="AIG2_2"/>
    <property type="match status" value="1"/>
</dbReference>
<dbReference type="InterPro" id="IPR036568">
    <property type="entry name" value="GGCT-like_sf"/>
</dbReference>
<evidence type="ECO:0000313" key="4">
    <source>
        <dbReference type="Proteomes" id="UP000031950"/>
    </source>
</evidence>
<dbReference type="AlphaFoldDB" id="A0A0C2VWI5"/>
<dbReference type="RefSeq" id="WP_041122570.1">
    <property type="nucleotide sequence ID" value="NZ_JXRQ01000018.1"/>
</dbReference>
<dbReference type="SUPFAM" id="SSF110857">
    <property type="entry name" value="Gamma-glutamyl cyclotransferase-like"/>
    <property type="match status" value="2"/>
</dbReference>
<gene>
    <name evidence="3" type="ORF">KP77_19820</name>
</gene>
<dbReference type="PATRIC" id="fig|135826.4.peg.1977"/>
<organism evidence="3 4">
    <name type="scientific">Jeotgalibacillus alimentarius</name>
    <dbReference type="NCBI Taxonomy" id="135826"/>
    <lineage>
        <taxon>Bacteria</taxon>
        <taxon>Bacillati</taxon>
        <taxon>Bacillota</taxon>
        <taxon>Bacilli</taxon>
        <taxon>Bacillales</taxon>
        <taxon>Caryophanaceae</taxon>
        <taxon>Jeotgalibacillus</taxon>
    </lineage>
</organism>
<dbReference type="CDD" id="cd06661">
    <property type="entry name" value="GGCT_like"/>
    <property type="match status" value="2"/>
</dbReference>
<comment type="caution">
    <text evidence="3">The sequence shown here is derived from an EMBL/GenBank/DDBJ whole genome shotgun (WGS) entry which is preliminary data.</text>
</comment>
<dbReference type="Proteomes" id="UP000031950">
    <property type="component" value="Unassembled WGS sequence"/>
</dbReference>
<dbReference type="OrthoDB" id="8538589at2"/>
<proteinExistence type="predicted"/>
<evidence type="ECO:0000256" key="1">
    <source>
        <dbReference type="ARBA" id="ARBA00023239"/>
    </source>
</evidence>
<evidence type="ECO:0000259" key="2">
    <source>
        <dbReference type="Pfam" id="PF06094"/>
    </source>
</evidence>
<dbReference type="EMBL" id="JXRQ01000018">
    <property type="protein sequence ID" value="KIL48771.1"/>
    <property type="molecule type" value="Genomic_DNA"/>
</dbReference>
<protein>
    <recommendedName>
        <fullName evidence="2">Gamma-glutamylcyclotransferase AIG2-like domain-containing protein</fullName>
    </recommendedName>
</protein>
<sequence>MSELFFVYGTLRKHGSRDIVLKDEQMIASQAWTKGKLFLAGNLDPILKLEEDERSYGELYEVSSQKSEELKKLFSLNGDLMKITVYTDHLGEQTAYAHIANDQTELKDEIRFNDWLIHMEMDRPIQYYFAYGSCMDDERFRLAKVDHLFLNKIGGGKVDRLEMNYSLSVHDGGRANIIETGGQGEGVLYKVNQNAVEYLFEREGVDSGMYRPAMVDVTVDGIHYHKCITFIVLDPVDESAPPLHYATEIIRGSKGVVSDEYHSKLMKDLMEKFNLEIDLDKN</sequence>